<dbReference type="EMBL" id="CM016560">
    <property type="protein sequence ID" value="TKV92939.1"/>
    <property type="molecule type" value="Genomic_DNA"/>
</dbReference>
<proteinExistence type="predicted"/>
<dbReference type="Proteomes" id="UP000298652">
    <property type="component" value="Chromosome 9"/>
</dbReference>
<name>A0A4U6SVP5_SETVI</name>
<keyword evidence="2" id="KW-1185">Reference proteome</keyword>
<accession>A0A4U6SVP5</accession>
<gene>
    <name evidence="1" type="ORF">SEVIR_9G194350v2</name>
</gene>
<dbReference type="Gramene" id="TKV92939">
    <property type="protein sequence ID" value="TKV92939"/>
    <property type="gene ID" value="SEVIR_9G194350v2"/>
</dbReference>
<protein>
    <submittedName>
        <fullName evidence="1">Uncharacterized protein</fullName>
    </submittedName>
</protein>
<evidence type="ECO:0000313" key="1">
    <source>
        <dbReference type="EMBL" id="TKV92939.1"/>
    </source>
</evidence>
<sequence>MSSGETIPIVSIAVWGQIAPSRVTSERTVVEACLQQLKDLGYFVPHLSYFRIKQFEERESNVLVTAERLYRLNQHDIDLFGTTNAATSFRAILAQVLDALNLTYMGGNPIFTRD</sequence>
<evidence type="ECO:0000313" key="2">
    <source>
        <dbReference type="Proteomes" id="UP000298652"/>
    </source>
</evidence>
<organism evidence="1 2">
    <name type="scientific">Setaria viridis</name>
    <name type="common">Green bristlegrass</name>
    <name type="synonym">Setaria italica subsp. viridis</name>
    <dbReference type="NCBI Taxonomy" id="4556"/>
    <lineage>
        <taxon>Eukaryota</taxon>
        <taxon>Viridiplantae</taxon>
        <taxon>Streptophyta</taxon>
        <taxon>Embryophyta</taxon>
        <taxon>Tracheophyta</taxon>
        <taxon>Spermatophyta</taxon>
        <taxon>Magnoliopsida</taxon>
        <taxon>Liliopsida</taxon>
        <taxon>Poales</taxon>
        <taxon>Poaceae</taxon>
        <taxon>PACMAD clade</taxon>
        <taxon>Panicoideae</taxon>
        <taxon>Panicodae</taxon>
        <taxon>Paniceae</taxon>
        <taxon>Cenchrinae</taxon>
        <taxon>Setaria</taxon>
    </lineage>
</organism>
<dbReference type="AlphaFoldDB" id="A0A4U6SVP5"/>
<reference evidence="1" key="1">
    <citation type="submission" date="2019-03" db="EMBL/GenBank/DDBJ databases">
        <title>WGS assembly of Setaria viridis.</title>
        <authorList>
            <person name="Huang P."/>
            <person name="Jenkins J."/>
            <person name="Grimwood J."/>
            <person name="Barry K."/>
            <person name="Healey A."/>
            <person name="Mamidi S."/>
            <person name="Sreedasyam A."/>
            <person name="Shu S."/>
            <person name="Feldman M."/>
            <person name="Wu J."/>
            <person name="Yu Y."/>
            <person name="Chen C."/>
            <person name="Johnson J."/>
            <person name="Rokhsar D."/>
            <person name="Baxter I."/>
            <person name="Schmutz J."/>
            <person name="Brutnell T."/>
            <person name="Kellogg E."/>
        </authorList>
    </citation>
    <scope>NUCLEOTIDE SEQUENCE [LARGE SCALE GENOMIC DNA]</scope>
</reference>